<dbReference type="EnsemblMetazoa" id="AFAF012895-RA">
    <property type="protein sequence ID" value="AFAF012895-PA"/>
    <property type="gene ID" value="AFAF012895"/>
</dbReference>
<evidence type="ECO:0000256" key="14">
    <source>
        <dbReference type="ARBA" id="ARBA00068094"/>
    </source>
</evidence>
<feature type="signal peptide" evidence="19">
    <location>
        <begin position="1"/>
        <end position="21"/>
    </location>
</feature>
<evidence type="ECO:0000313" key="20">
    <source>
        <dbReference type="EnsemblMetazoa" id="AFAF012895-PA"/>
    </source>
</evidence>
<comment type="catalytic activity">
    <reaction evidence="9">
        <text>beta-D-galactosyl-(1&lt;-&gt;1')-N-octadecanoylsphing-4-enine + H2O = N-octadecanoylsphing-4-enine + D-galactose</text>
        <dbReference type="Rhea" id="RHEA:59292"/>
        <dbReference type="ChEBI" id="CHEBI:4139"/>
        <dbReference type="ChEBI" id="CHEBI:15377"/>
        <dbReference type="ChEBI" id="CHEBI:72961"/>
        <dbReference type="ChEBI" id="CHEBI:84720"/>
    </reaction>
    <physiologicalReaction direction="left-to-right" evidence="9">
        <dbReference type="Rhea" id="RHEA:59293"/>
    </physiologicalReaction>
</comment>
<reference evidence="20" key="2">
    <citation type="submission" date="2020-05" db="UniProtKB">
        <authorList>
            <consortium name="EnsemblMetazoa"/>
        </authorList>
    </citation>
    <scope>IDENTIFICATION</scope>
    <source>
        <strain evidence="20">FAR1</strain>
    </source>
</reference>
<dbReference type="EC" id="3.2.1.21" evidence="3"/>
<dbReference type="InterPro" id="IPR033132">
    <property type="entry name" value="GH_1_N_CS"/>
</dbReference>
<comment type="catalytic activity">
    <reaction evidence="11">
        <text>beta-D-glucosyl-(1&lt;-&gt;1)-N-octadecanoylsphing-4-enine + H2O = N-octadecanoylsphing-4-enine + D-glucose</text>
        <dbReference type="Rhea" id="RHEA:59284"/>
        <dbReference type="ChEBI" id="CHEBI:4167"/>
        <dbReference type="ChEBI" id="CHEBI:15377"/>
        <dbReference type="ChEBI" id="CHEBI:72961"/>
        <dbReference type="ChEBI" id="CHEBI:84719"/>
    </reaction>
    <physiologicalReaction direction="left-to-right" evidence="11">
        <dbReference type="Rhea" id="RHEA:59285"/>
    </physiologicalReaction>
</comment>
<dbReference type="InterPro" id="IPR001360">
    <property type="entry name" value="Glyco_hydro_1"/>
</dbReference>
<dbReference type="Proteomes" id="UP000075886">
    <property type="component" value="Unassembled WGS sequence"/>
</dbReference>
<evidence type="ECO:0000256" key="1">
    <source>
        <dbReference type="ARBA" id="ARBA00000448"/>
    </source>
</evidence>
<evidence type="ECO:0000256" key="4">
    <source>
        <dbReference type="ARBA" id="ARBA00022729"/>
    </source>
</evidence>
<keyword evidence="21" id="KW-1185">Reference proteome</keyword>
<evidence type="ECO:0000256" key="5">
    <source>
        <dbReference type="ARBA" id="ARBA00022801"/>
    </source>
</evidence>
<dbReference type="GO" id="GO:0004336">
    <property type="term" value="F:galactosylceramidase activity"/>
    <property type="evidence" value="ECO:0007669"/>
    <property type="project" value="UniProtKB-EC"/>
</dbReference>
<dbReference type="VEuPathDB" id="VectorBase:AFAF012895"/>
<feature type="chain" id="PRO_5008133124" description="Cytosolic beta-glucosidase" evidence="19">
    <location>
        <begin position="22"/>
        <end position="1634"/>
    </location>
</feature>
<evidence type="ECO:0000256" key="9">
    <source>
        <dbReference type="ARBA" id="ARBA00050809"/>
    </source>
</evidence>
<evidence type="ECO:0000256" key="17">
    <source>
        <dbReference type="ARBA" id="ARBA00083229"/>
    </source>
</evidence>
<dbReference type="Gene3D" id="3.20.20.80">
    <property type="entry name" value="Glycosidases"/>
    <property type="match status" value="3"/>
</dbReference>
<dbReference type="EMBL" id="AXCN02000455">
    <property type="status" value="NOT_ANNOTATED_CDS"/>
    <property type="molecule type" value="Genomic_DNA"/>
</dbReference>
<dbReference type="FunFam" id="3.20.20.80:FF:000011">
    <property type="entry name" value="Cytosolic beta-glucosidase"/>
    <property type="match status" value="3"/>
</dbReference>
<reference evidence="21" key="1">
    <citation type="submission" date="2014-01" db="EMBL/GenBank/DDBJ databases">
        <title>The Genome Sequence of Anopheles farauti FAR1 (V2).</title>
        <authorList>
            <consortium name="The Broad Institute Genomics Platform"/>
            <person name="Neafsey D.E."/>
            <person name="Besansky N."/>
            <person name="Howell P."/>
            <person name="Walton C."/>
            <person name="Young S.K."/>
            <person name="Zeng Q."/>
            <person name="Gargeya S."/>
            <person name="Fitzgerald M."/>
            <person name="Haas B."/>
            <person name="Abouelleil A."/>
            <person name="Allen A.W."/>
            <person name="Alvarado L."/>
            <person name="Arachchi H.M."/>
            <person name="Berlin A.M."/>
            <person name="Chapman S.B."/>
            <person name="Gainer-Dewar J."/>
            <person name="Goldberg J."/>
            <person name="Griggs A."/>
            <person name="Gujja S."/>
            <person name="Hansen M."/>
            <person name="Howarth C."/>
            <person name="Imamovic A."/>
            <person name="Ireland A."/>
            <person name="Larimer J."/>
            <person name="McCowan C."/>
            <person name="Murphy C."/>
            <person name="Pearson M."/>
            <person name="Poon T.W."/>
            <person name="Priest M."/>
            <person name="Roberts A."/>
            <person name="Saif S."/>
            <person name="Shea T."/>
            <person name="Sisk P."/>
            <person name="Sykes S."/>
            <person name="Wortman J."/>
            <person name="Nusbaum C."/>
            <person name="Birren B."/>
        </authorList>
    </citation>
    <scope>NUCLEOTIDE SEQUENCE [LARGE SCALE GENOMIC DNA]</scope>
    <source>
        <strain evidence="21">FAR1</strain>
    </source>
</reference>
<dbReference type="GO" id="GO:0008422">
    <property type="term" value="F:beta-glucosidase activity"/>
    <property type="evidence" value="ECO:0007669"/>
    <property type="project" value="UniProtKB-EC"/>
</dbReference>
<evidence type="ECO:0000256" key="15">
    <source>
        <dbReference type="ARBA" id="ARBA00079026"/>
    </source>
</evidence>
<evidence type="ECO:0000256" key="2">
    <source>
        <dbReference type="ARBA" id="ARBA00012657"/>
    </source>
</evidence>
<name>A0A182QM15_9DIPT</name>
<dbReference type="PROSITE" id="PS00653">
    <property type="entry name" value="GLYCOSYL_HYDROL_F1_2"/>
    <property type="match status" value="3"/>
</dbReference>
<evidence type="ECO:0000313" key="21">
    <source>
        <dbReference type="Proteomes" id="UP000075886"/>
    </source>
</evidence>
<evidence type="ECO:0000256" key="11">
    <source>
        <dbReference type="ARBA" id="ARBA00051666"/>
    </source>
</evidence>
<comment type="catalytic activity">
    <reaction evidence="12">
        <text>beta-D-glucosyl-(1&lt;-&gt;1)-sphing-4-enine + H2O = sphing-4-enine + D-glucose</text>
        <dbReference type="Rhea" id="RHEA:59288"/>
        <dbReference type="ChEBI" id="CHEBI:4167"/>
        <dbReference type="ChEBI" id="CHEBI:15377"/>
        <dbReference type="ChEBI" id="CHEBI:57756"/>
        <dbReference type="ChEBI" id="CHEBI:83992"/>
    </reaction>
    <physiologicalReaction direction="left-to-right" evidence="12">
        <dbReference type="Rhea" id="RHEA:59289"/>
    </physiologicalReaction>
</comment>
<comment type="catalytic activity">
    <reaction evidence="8">
        <text>beta-D-galactosyl-(1&lt;-&gt;1)-sphing-4-enine + H2O = sphing-4-enine + D-galactose</text>
        <dbReference type="Rhea" id="RHEA:43908"/>
        <dbReference type="ChEBI" id="CHEBI:4139"/>
        <dbReference type="ChEBI" id="CHEBI:15377"/>
        <dbReference type="ChEBI" id="CHEBI:57756"/>
        <dbReference type="ChEBI" id="CHEBI:57934"/>
    </reaction>
    <physiologicalReaction direction="left-to-right" evidence="8">
        <dbReference type="Rhea" id="RHEA:43909"/>
    </physiologicalReaction>
</comment>
<evidence type="ECO:0000256" key="6">
    <source>
        <dbReference type="ARBA" id="ARBA00023295"/>
    </source>
</evidence>
<protein>
    <recommendedName>
        <fullName evidence="14">Cytosolic beta-glucosidase</fullName>
        <ecNumber evidence="3">3.2.1.21</ecNumber>
        <ecNumber evidence="2">3.2.1.46</ecNumber>
    </recommendedName>
    <alternativeName>
        <fullName evidence="15">Cytosolic galactosylceramidase</fullName>
    </alternativeName>
    <alternativeName>
        <fullName evidence="17">Cytosolic glucosylceramidase</fullName>
    </alternativeName>
    <alternativeName>
        <fullName evidence="16">Cytosolic glycosylceramidase</fullName>
    </alternativeName>
</protein>
<comment type="catalytic activity">
    <reaction evidence="1">
        <text>Hydrolysis of terminal, non-reducing beta-D-glucosyl residues with release of beta-D-glucose.</text>
        <dbReference type="EC" id="3.2.1.21"/>
    </reaction>
</comment>
<organism evidence="20 21">
    <name type="scientific">Anopheles farauti</name>
    <dbReference type="NCBI Taxonomy" id="69004"/>
    <lineage>
        <taxon>Eukaryota</taxon>
        <taxon>Metazoa</taxon>
        <taxon>Ecdysozoa</taxon>
        <taxon>Arthropoda</taxon>
        <taxon>Hexapoda</taxon>
        <taxon>Insecta</taxon>
        <taxon>Pterygota</taxon>
        <taxon>Neoptera</taxon>
        <taxon>Endopterygota</taxon>
        <taxon>Diptera</taxon>
        <taxon>Nematocera</taxon>
        <taxon>Culicoidea</taxon>
        <taxon>Culicidae</taxon>
        <taxon>Anophelinae</taxon>
        <taxon>Anopheles</taxon>
    </lineage>
</organism>
<proteinExistence type="inferred from homology"/>
<dbReference type="STRING" id="69004.A0A182QM15"/>
<comment type="similarity">
    <text evidence="13">Belongs to the glycosyl hydrolase 1 family. Klotho subfamily.</text>
</comment>
<evidence type="ECO:0000256" key="3">
    <source>
        <dbReference type="ARBA" id="ARBA00012744"/>
    </source>
</evidence>
<dbReference type="PRINTS" id="PR00131">
    <property type="entry name" value="GLHYDRLASE1"/>
</dbReference>
<feature type="region of interest" description="Disordered" evidence="18">
    <location>
        <begin position="1583"/>
        <end position="1607"/>
    </location>
</feature>
<evidence type="ECO:0000256" key="18">
    <source>
        <dbReference type="SAM" id="MobiDB-lite"/>
    </source>
</evidence>
<evidence type="ECO:0000256" key="19">
    <source>
        <dbReference type="SAM" id="SignalP"/>
    </source>
</evidence>
<evidence type="ECO:0000256" key="13">
    <source>
        <dbReference type="ARBA" id="ARBA00060858"/>
    </source>
</evidence>
<dbReference type="SUPFAM" id="SSF51445">
    <property type="entry name" value="(Trans)glycosidases"/>
    <property type="match status" value="3"/>
</dbReference>
<evidence type="ECO:0000256" key="16">
    <source>
        <dbReference type="ARBA" id="ARBA00081896"/>
    </source>
</evidence>
<dbReference type="Pfam" id="PF00232">
    <property type="entry name" value="Glyco_hydro_1"/>
    <property type="match status" value="3"/>
</dbReference>
<evidence type="ECO:0000256" key="10">
    <source>
        <dbReference type="ARBA" id="ARBA00051414"/>
    </source>
</evidence>
<dbReference type="GO" id="GO:0016052">
    <property type="term" value="P:carbohydrate catabolic process"/>
    <property type="evidence" value="ECO:0007669"/>
    <property type="project" value="UniProtKB-ARBA"/>
</dbReference>
<comment type="catalytic activity">
    <reaction evidence="10">
        <text>a beta-D-xylosyl-(1&lt;-&gt;1')-N-acylsphing-4-enine + cholesterol = cholesteryl 3-beta-D-xyloside + an N-acylsphing-4-enine</text>
        <dbReference type="Rhea" id="RHEA:70239"/>
        <dbReference type="ChEBI" id="CHEBI:16113"/>
        <dbReference type="ChEBI" id="CHEBI:52639"/>
        <dbReference type="ChEBI" id="CHEBI:189067"/>
        <dbReference type="ChEBI" id="CHEBI:189068"/>
    </reaction>
    <physiologicalReaction direction="left-to-right" evidence="10">
        <dbReference type="Rhea" id="RHEA:70240"/>
    </physiologicalReaction>
    <physiologicalReaction direction="right-to-left" evidence="10">
        <dbReference type="Rhea" id="RHEA:70241"/>
    </physiologicalReaction>
</comment>
<evidence type="ECO:0000256" key="12">
    <source>
        <dbReference type="ARBA" id="ARBA00052085"/>
    </source>
</evidence>
<evidence type="ECO:0000256" key="7">
    <source>
        <dbReference type="ARBA" id="ARBA00033698"/>
    </source>
</evidence>
<evidence type="ECO:0000256" key="8">
    <source>
        <dbReference type="ARBA" id="ARBA00048813"/>
    </source>
</evidence>
<dbReference type="PANTHER" id="PTHR10353">
    <property type="entry name" value="GLYCOSYL HYDROLASE"/>
    <property type="match status" value="1"/>
</dbReference>
<keyword evidence="5" id="KW-0378">Hydrolase</keyword>
<keyword evidence="6" id="KW-0326">Glycosidase</keyword>
<accession>A0A182QM15</accession>
<comment type="catalytic activity">
    <reaction evidence="7">
        <text>a beta-D-galactosyl-(1&lt;-&gt;1')-N-acylsphing-4-enine + H2O = an N-acylsphing-4-enine + D-galactose</text>
        <dbReference type="Rhea" id="RHEA:14297"/>
        <dbReference type="ChEBI" id="CHEBI:4139"/>
        <dbReference type="ChEBI" id="CHEBI:15377"/>
        <dbReference type="ChEBI" id="CHEBI:18390"/>
        <dbReference type="ChEBI" id="CHEBI:52639"/>
        <dbReference type="EC" id="3.2.1.46"/>
    </reaction>
    <physiologicalReaction direction="left-to-right" evidence="7">
        <dbReference type="Rhea" id="RHEA:14298"/>
    </physiologicalReaction>
</comment>
<feature type="compositionally biased region" description="Low complexity" evidence="18">
    <location>
        <begin position="1583"/>
        <end position="1605"/>
    </location>
</feature>
<keyword evidence="4 19" id="KW-0732">Signal</keyword>
<sequence length="1634" mass="187028">MGLSKVAVMVTLLAGVVVVAAVAEGDRKFPAHFQFGVATSSYQIEGGWNEDGKGESIWDRLTHEKPEKIVDQSNGDVACDSYHQWQRDVEMVRELGVDFYRFSLAWTRIMPTGISNEINELGIAYYNNLIDELLRYNITPMVTLYHWDLPQRLQEMGGWTNREIVEYFREYARVAFEQFGDRVKFWATFNEPKQPCKESYEQDAMAPGYEFPGVYSYLCSHHVLLAHAEAVEVYRERFQAAQHGVIGMVVDSAWHEPNSEDDQEAAERAMQYNIGIYMHPIYHGDYPPVMIERIANLSAQQGYHKSRLPKFTDEEIRKIKGSSDYFGFNAYTTRLVTGNGDSNPGQYAVPSFDHDRAVLEYIDPSWPSSASSWLKVYPRGLYSVLKWIRDEYDNPPVWITENGVSDRDGTLDLQRVEYFNTYLDAVLDAIDEGCDVRGYTAWSLMDNFEWRAGYSQRFGLYYVDFNDPARPRYAKTSAKVYANIVRTRMIDPDYLPEPEVLIPDVRCCERPRKQVLNMGRICTLVFLLVTAVSGQRRFASDFKFGVGTSSYQIEGAWNEDGKGESIWDRLTHEHPEKILDASNGDVAANSYHLWRRDVEMVRELGVDIYRFSIAWSRIMPTGISNEINELGIAYYNNLIDELLRHNITPMVTLYHWDLPQRLQEMGGWTNELIVDHYVEYARVLFERYGDRVKIWTTFNEPWQTCENSYSNDAMSPGFQFPGIPAYLCAHNLLKSHAEAVHLYWNEFKPTQQGSIGITLDSSWCEPATDAEEDVRAAERSLRFNLGWFANPIFSESGDYPQEMRETIANLSAAQGFPQSRLPSFTPEEIVRIRGTSEYFGLNTYGSSMVKANDAPYDPTAGPSHEHDTNVIGFRDPSWPVAASPWLNIVPWGMRKLLNWIRTEYNNPPLWVTENGVSDFGGTMDGMRIDYLNSYLDAVLDAIDDGCDVRGYIAWSLMDNYEWRAGYVEKFGFYYVDFESPERTRYAKASAKVLTNIVQTRQIDYDYRPEPDVFIPPPVQGKRKVFDSILIIILSPKPLVLTGWFHIDSGTNNAPATIAVYRSRWKGAFYSICRMMRSIVSVVLVSLSIVALGRGQRRFPEGFKFGVGTSAYQIEGGWNEDGKGESIWDHLVHNYPQKIADGTNGDVACDSYHNWRRDVEMIRELGVDIYRFSLAWSRILPTGISNEVNQQGIAYYNNLIDELLRYNITPMVTLFHWDTPQRLQEMGGFTNRLIVGHFREYARVAFEQFGDRVKIWTTFNEPPQTCRLPYEYDAMAPGLDFPGIYTYLCSHHLLLSHAEAVELYRKEFQPTQGGQIGITVDGSWAEPVSEDEREASDITMQYAFGIYMHPIYIGNYPQVMIDRIGNLSLQQGFKKSRLPSFTAEELAKLKGSSDFFGYNGYTTNLVYMNDAANTANFRVPSMDHDRNTVDFQDDRWPSTGSAWLKVYPRGMYNVLQWIRREYNNPPVWVTENGVSDRGGTRDVARVQYYKEYLNAILDAIDDGCDVRGYVAWSLMDNFEWRAGLSERFGLYYVNYSDPQLPRYAKSSAKAFANIVRNGWIDPDDMPEPELYIPGPDDEILTTTTLTASTTTTTTTTTPRTDTTTGKTDNDDGGTTGLLVSKLLIIVSFMAFVLTM</sequence>
<dbReference type="InterPro" id="IPR017853">
    <property type="entry name" value="GH"/>
</dbReference>
<dbReference type="PANTHER" id="PTHR10353:SF36">
    <property type="entry name" value="LP05116P"/>
    <property type="match status" value="1"/>
</dbReference>
<dbReference type="EC" id="3.2.1.46" evidence="2"/>